<accession>A0ABR2SUA2</accession>
<protein>
    <submittedName>
        <fullName evidence="2">Uncharacterized protein</fullName>
    </submittedName>
</protein>
<dbReference type="Proteomes" id="UP001396334">
    <property type="component" value="Unassembled WGS sequence"/>
</dbReference>
<proteinExistence type="predicted"/>
<comment type="caution">
    <text evidence="2">The sequence shown here is derived from an EMBL/GenBank/DDBJ whole genome shotgun (WGS) entry which is preliminary data.</text>
</comment>
<evidence type="ECO:0000313" key="3">
    <source>
        <dbReference type="Proteomes" id="UP001396334"/>
    </source>
</evidence>
<organism evidence="2 3">
    <name type="scientific">Hibiscus sabdariffa</name>
    <name type="common">roselle</name>
    <dbReference type="NCBI Taxonomy" id="183260"/>
    <lineage>
        <taxon>Eukaryota</taxon>
        <taxon>Viridiplantae</taxon>
        <taxon>Streptophyta</taxon>
        <taxon>Embryophyta</taxon>
        <taxon>Tracheophyta</taxon>
        <taxon>Spermatophyta</taxon>
        <taxon>Magnoliopsida</taxon>
        <taxon>eudicotyledons</taxon>
        <taxon>Gunneridae</taxon>
        <taxon>Pentapetalae</taxon>
        <taxon>rosids</taxon>
        <taxon>malvids</taxon>
        <taxon>Malvales</taxon>
        <taxon>Malvaceae</taxon>
        <taxon>Malvoideae</taxon>
        <taxon>Hibiscus</taxon>
    </lineage>
</organism>
<reference evidence="2 3" key="1">
    <citation type="journal article" date="2024" name="G3 (Bethesda)">
        <title>Genome assembly of Hibiscus sabdariffa L. provides insights into metabolisms of medicinal natural products.</title>
        <authorList>
            <person name="Kim T."/>
        </authorList>
    </citation>
    <scope>NUCLEOTIDE SEQUENCE [LARGE SCALE GENOMIC DNA]</scope>
    <source>
        <strain evidence="2">TK-2024</strain>
        <tissue evidence="2">Old leaves</tissue>
    </source>
</reference>
<feature type="compositionally biased region" description="Polar residues" evidence="1">
    <location>
        <begin position="102"/>
        <end position="122"/>
    </location>
</feature>
<evidence type="ECO:0000313" key="2">
    <source>
        <dbReference type="EMBL" id="KAK9028724.1"/>
    </source>
</evidence>
<evidence type="ECO:0000256" key="1">
    <source>
        <dbReference type="SAM" id="MobiDB-lite"/>
    </source>
</evidence>
<feature type="region of interest" description="Disordered" evidence="1">
    <location>
        <begin position="102"/>
        <end position="179"/>
    </location>
</feature>
<feature type="compositionally biased region" description="Polar residues" evidence="1">
    <location>
        <begin position="154"/>
        <end position="171"/>
    </location>
</feature>
<dbReference type="EMBL" id="JBBPBN010000011">
    <property type="protein sequence ID" value="KAK9028724.1"/>
    <property type="molecule type" value="Genomic_DNA"/>
</dbReference>
<gene>
    <name evidence="2" type="ORF">V6N11_025871</name>
</gene>
<sequence length="179" mass="19364">MSNMASSMASLALDDGEEELLQIDAASSLPVLYFANCLVDIVFHWGLSLRAPDHRPLPVNRWLRDENDDSSSGIKADGVNCGISSDLLAGNYGKNFRCDSAGDSSFPSKSPGLNSGRSNFNRDIQMGLSGEDTPMDQPECNKRGRTQEPVAVVSNRTDSIDNPISSLSTGLQERARRAQ</sequence>
<keyword evidence="3" id="KW-1185">Reference proteome</keyword>
<name>A0ABR2SUA2_9ROSI</name>